<keyword evidence="4 7" id="KW-0863">Zinc-finger</keyword>
<proteinExistence type="predicted"/>
<feature type="compositionally biased region" description="Low complexity" evidence="8">
    <location>
        <begin position="121"/>
        <end position="146"/>
    </location>
</feature>
<dbReference type="InterPro" id="IPR034732">
    <property type="entry name" value="EPHD"/>
</dbReference>
<comment type="subcellular location">
    <subcellularLocation>
        <location evidence="1">Nucleus</location>
    </subcellularLocation>
</comment>
<accession>A0A6A6W0V8</accession>
<feature type="region of interest" description="Disordered" evidence="8">
    <location>
        <begin position="997"/>
        <end position="1019"/>
    </location>
</feature>
<organism evidence="11 12">
    <name type="scientific">Pseudovirgaria hyperparasitica</name>
    <dbReference type="NCBI Taxonomy" id="470096"/>
    <lineage>
        <taxon>Eukaryota</taxon>
        <taxon>Fungi</taxon>
        <taxon>Dikarya</taxon>
        <taxon>Ascomycota</taxon>
        <taxon>Pezizomycotina</taxon>
        <taxon>Dothideomycetes</taxon>
        <taxon>Dothideomycetes incertae sedis</taxon>
        <taxon>Acrospermales</taxon>
        <taxon>Acrospermaceae</taxon>
        <taxon>Pseudovirgaria</taxon>
    </lineage>
</organism>
<feature type="region of interest" description="Disordered" evidence="8">
    <location>
        <begin position="418"/>
        <end position="440"/>
    </location>
</feature>
<feature type="region of interest" description="Disordered" evidence="8">
    <location>
        <begin position="657"/>
        <end position="690"/>
    </location>
</feature>
<feature type="domain" description="PHD-type" evidence="10">
    <location>
        <begin position="507"/>
        <end position="624"/>
    </location>
</feature>
<dbReference type="EMBL" id="ML996575">
    <property type="protein sequence ID" value="KAF2756532.1"/>
    <property type="molecule type" value="Genomic_DNA"/>
</dbReference>
<dbReference type="InterPro" id="IPR001965">
    <property type="entry name" value="Znf_PHD"/>
</dbReference>
<keyword evidence="5" id="KW-0862">Zinc</keyword>
<keyword evidence="2" id="KW-0479">Metal-binding</keyword>
<dbReference type="PROSITE" id="PS01359">
    <property type="entry name" value="ZF_PHD_1"/>
    <property type="match status" value="1"/>
</dbReference>
<feature type="compositionally biased region" description="Basic and acidic residues" evidence="8">
    <location>
        <begin position="1094"/>
        <end position="1103"/>
    </location>
</feature>
<dbReference type="PROSITE" id="PS50016">
    <property type="entry name" value="ZF_PHD_2"/>
    <property type="match status" value="1"/>
</dbReference>
<keyword evidence="6" id="KW-0539">Nucleus</keyword>
<name>A0A6A6W0V8_9PEZI</name>
<evidence type="ECO:0000259" key="9">
    <source>
        <dbReference type="PROSITE" id="PS50016"/>
    </source>
</evidence>
<keyword evidence="12" id="KW-1185">Reference proteome</keyword>
<evidence type="ECO:0000256" key="1">
    <source>
        <dbReference type="ARBA" id="ARBA00004123"/>
    </source>
</evidence>
<feature type="region of interest" description="Disordered" evidence="8">
    <location>
        <begin position="1053"/>
        <end position="1103"/>
    </location>
</feature>
<protein>
    <recommendedName>
        <fullName evidence="13">PHD finger domain-containing protein</fullName>
    </recommendedName>
</protein>
<feature type="compositionally biased region" description="Low complexity" evidence="8">
    <location>
        <begin position="1068"/>
        <end position="1088"/>
    </location>
</feature>
<sequence>MATSPDTPRRRVRNPTRLRGGEDTAPPNKKLKYVPGGPGGGGRYLDPDTGNETPVGGTGPGGYNYIGSRGRIGRSNTEKAGVILTSDIPTASAVRPRPRRERTQRDRDRDRARRERERQVRLAQQQEQLAHGPRSSSASAAAAAVAQNDGYKPREERGWEEFHPDLDLDVVFPVYTAEEVDGLITPISKPGTPIKAPNFGHNSLNEDGANGAVDVALMSLSKSPTLHQEALHNDADAQYQAGKNGTPGTPHKRRPGRPARRADYMLTGLGSPPAPRIIPIPAQNPKERLNLPKPVYRQVETFATYEQDPAAQVNYVDKSMAHVGYQESEIFARPERTFIRVSEGSIEDDLDLAVTTKSDIDGPTAQVGRVEYDMDEQDERWLEAHNMTRRKEEAENIKPWLFEITMTQIEKEWHSLEKRIPKPNPKPPQTHRPRSSSAAAVNGEIAGQGEEQDSKCAICDDGDCENTNAIVFCDGCDLAVHQECYGVPFIPEGQWLCRKCQLIGRATPTCIFCPNVDGAFKQTNNMRWSHLLCAIWIPEVSLGNTTFMEPVMDVEKVQKQRWKLQCYICQQKMGACIQCGNKNCYAAFHVTCARRARLYLKMKSAHSTGIQDASVLKAFCHRHVTSEWRRDNDVEWAYEEAVAFYRREMRGRRWADSQAAALAQGPSRTQQHNDGADEPETGQNKKRGVPQKQVWRLPSGAPVVPQVVFNNVETALQRFNPRRRKEFVAEACKYWTLKREARRGASLLKRLQLQMEQFSSMEITRRNFAGMGAAGGPRLQRRIEFAEALEKDMAHLVPMVKAVKEREDKNLFDARLQLELVDLITFPIQPLLEPILAKAQQMDGKDMFADGLNQIRENMDRRHYVTVADFTPDLANVFRTALNPGADGPLTLEEKQRKAVAKRIIKAIQGPLDDVTRKESDIVRNRKDFPDLAALIAMTRPPEVQQAAREVAVEVNNDAADMDIDSEGEEMEVDQIINEAAHEPKGVRGSEHGILANGISKNHANGHMHDPDAEHDETTDEAVIRLQLGETEETIPTPNNNIAAEQHLDTIMAGGDPAASTGSDGSVPSLSASGSTHPSTSTGPPTHAHGSSHNKTDAEPDDLRILTHGGIPWYAAPFSPSGTTLYMPEDEPPSPSTHAADASSLAVPHAQPKREASVLSSVLSDLSELGEDEIKNLGPDGDDSDGGDGDDGDEDADEEVDEDAAALAAKEAAKKRARTRRRRRGYR</sequence>
<dbReference type="SMART" id="SM00249">
    <property type="entry name" value="PHD"/>
    <property type="match status" value="2"/>
</dbReference>
<evidence type="ECO:0000313" key="12">
    <source>
        <dbReference type="Proteomes" id="UP000799437"/>
    </source>
</evidence>
<dbReference type="GeneID" id="54485341"/>
<evidence type="ECO:0000256" key="2">
    <source>
        <dbReference type="ARBA" id="ARBA00022723"/>
    </source>
</evidence>
<dbReference type="AlphaFoldDB" id="A0A6A6W0V8"/>
<feature type="compositionally biased region" description="Basic and acidic residues" evidence="8">
    <location>
        <begin position="101"/>
        <end position="120"/>
    </location>
</feature>
<dbReference type="SUPFAM" id="SSF57903">
    <property type="entry name" value="FYVE/PHD zinc finger"/>
    <property type="match status" value="1"/>
</dbReference>
<evidence type="ECO:0000256" key="8">
    <source>
        <dbReference type="SAM" id="MobiDB-lite"/>
    </source>
</evidence>
<dbReference type="GO" id="GO:0006357">
    <property type="term" value="P:regulation of transcription by RNA polymerase II"/>
    <property type="evidence" value="ECO:0007669"/>
    <property type="project" value="TreeGrafter"/>
</dbReference>
<evidence type="ECO:0000313" key="11">
    <source>
        <dbReference type="EMBL" id="KAF2756532.1"/>
    </source>
</evidence>
<dbReference type="InterPro" id="IPR050701">
    <property type="entry name" value="Histone_Mod_Regulator"/>
</dbReference>
<keyword evidence="3" id="KW-0677">Repeat</keyword>
<reference evidence="11" key="1">
    <citation type="journal article" date="2020" name="Stud. Mycol.">
        <title>101 Dothideomycetes genomes: a test case for predicting lifestyles and emergence of pathogens.</title>
        <authorList>
            <person name="Haridas S."/>
            <person name="Albert R."/>
            <person name="Binder M."/>
            <person name="Bloem J."/>
            <person name="Labutti K."/>
            <person name="Salamov A."/>
            <person name="Andreopoulos B."/>
            <person name="Baker S."/>
            <person name="Barry K."/>
            <person name="Bills G."/>
            <person name="Bluhm B."/>
            <person name="Cannon C."/>
            <person name="Castanera R."/>
            <person name="Culley D."/>
            <person name="Daum C."/>
            <person name="Ezra D."/>
            <person name="Gonzalez J."/>
            <person name="Henrissat B."/>
            <person name="Kuo A."/>
            <person name="Liang C."/>
            <person name="Lipzen A."/>
            <person name="Lutzoni F."/>
            <person name="Magnuson J."/>
            <person name="Mondo S."/>
            <person name="Nolan M."/>
            <person name="Ohm R."/>
            <person name="Pangilinan J."/>
            <person name="Park H.-J."/>
            <person name="Ramirez L."/>
            <person name="Alfaro M."/>
            <person name="Sun H."/>
            <person name="Tritt A."/>
            <person name="Yoshinaga Y."/>
            <person name="Zwiers L.-H."/>
            <person name="Turgeon B."/>
            <person name="Goodwin S."/>
            <person name="Spatafora J."/>
            <person name="Crous P."/>
            <person name="Grigoriev I."/>
        </authorList>
    </citation>
    <scope>NUCLEOTIDE SEQUENCE</scope>
    <source>
        <strain evidence="11">CBS 121739</strain>
    </source>
</reference>
<evidence type="ECO:0000256" key="4">
    <source>
        <dbReference type="ARBA" id="ARBA00022771"/>
    </source>
</evidence>
<dbReference type="Pfam" id="PF13831">
    <property type="entry name" value="PHD_2"/>
    <property type="match status" value="1"/>
</dbReference>
<evidence type="ECO:0000259" key="10">
    <source>
        <dbReference type="PROSITE" id="PS51805"/>
    </source>
</evidence>
<dbReference type="PANTHER" id="PTHR13793">
    <property type="entry name" value="PHD FINGER PROTEINS"/>
    <property type="match status" value="1"/>
</dbReference>
<feature type="region of interest" description="Disordered" evidence="8">
    <location>
        <begin position="1170"/>
        <end position="1227"/>
    </location>
</feature>
<dbReference type="Gene3D" id="3.30.40.10">
    <property type="entry name" value="Zinc/RING finger domain, C3HC4 (zinc finger)"/>
    <property type="match status" value="2"/>
</dbReference>
<feature type="domain" description="PHD-type" evidence="9">
    <location>
        <begin position="453"/>
        <end position="503"/>
    </location>
</feature>
<dbReference type="InterPro" id="IPR011011">
    <property type="entry name" value="Znf_FYVE_PHD"/>
</dbReference>
<feature type="compositionally biased region" description="Basic and acidic residues" evidence="8">
    <location>
        <begin position="151"/>
        <end position="160"/>
    </location>
</feature>
<feature type="region of interest" description="Disordered" evidence="8">
    <location>
        <begin position="1124"/>
        <end position="1152"/>
    </location>
</feature>
<feature type="region of interest" description="Disordered" evidence="8">
    <location>
        <begin position="1"/>
        <end position="160"/>
    </location>
</feature>
<dbReference type="CDD" id="cd15492">
    <property type="entry name" value="PHD_BRPF_JADE_like"/>
    <property type="match status" value="1"/>
</dbReference>
<evidence type="ECO:0000256" key="3">
    <source>
        <dbReference type="ARBA" id="ARBA00022737"/>
    </source>
</evidence>
<dbReference type="PANTHER" id="PTHR13793:SF107">
    <property type="entry name" value="BROMODOMAIN-CONTAINING PROTEIN HOMOLOG"/>
    <property type="match status" value="1"/>
</dbReference>
<feature type="compositionally biased region" description="Acidic residues" evidence="8">
    <location>
        <begin position="1180"/>
        <end position="1204"/>
    </location>
</feature>
<dbReference type="InterPro" id="IPR019542">
    <property type="entry name" value="Enhancer_polycomb-like_N"/>
</dbReference>
<dbReference type="FunFam" id="3.30.40.10:FF:000007">
    <property type="entry name" value="Bromodomain containing 1, isoform CRA_b"/>
    <property type="match status" value="1"/>
</dbReference>
<dbReference type="OrthoDB" id="20839at2759"/>
<dbReference type="Pfam" id="PF13832">
    <property type="entry name" value="zf-HC5HC2H_2"/>
    <property type="match status" value="1"/>
</dbReference>
<evidence type="ECO:0008006" key="13">
    <source>
        <dbReference type="Google" id="ProtNLM"/>
    </source>
</evidence>
<dbReference type="InterPro" id="IPR019787">
    <property type="entry name" value="Znf_PHD-finger"/>
</dbReference>
<dbReference type="InterPro" id="IPR013083">
    <property type="entry name" value="Znf_RING/FYVE/PHD"/>
</dbReference>
<evidence type="ECO:0000256" key="7">
    <source>
        <dbReference type="PROSITE-ProRule" id="PRU00146"/>
    </source>
</evidence>
<feature type="compositionally biased region" description="Basic residues" evidence="8">
    <location>
        <begin position="1213"/>
        <end position="1227"/>
    </location>
</feature>
<evidence type="ECO:0000256" key="6">
    <source>
        <dbReference type="ARBA" id="ARBA00023242"/>
    </source>
</evidence>
<dbReference type="GO" id="GO:0008270">
    <property type="term" value="F:zinc ion binding"/>
    <property type="evidence" value="ECO:0007669"/>
    <property type="project" value="UniProtKB-KW"/>
</dbReference>
<dbReference type="Proteomes" id="UP000799437">
    <property type="component" value="Unassembled WGS sequence"/>
</dbReference>
<dbReference type="InterPro" id="IPR019786">
    <property type="entry name" value="Zinc_finger_PHD-type_CS"/>
</dbReference>
<dbReference type="Pfam" id="PF10513">
    <property type="entry name" value="EPL1"/>
    <property type="match status" value="1"/>
</dbReference>
<dbReference type="GO" id="GO:0005634">
    <property type="term" value="C:nucleus"/>
    <property type="evidence" value="ECO:0007669"/>
    <property type="project" value="UniProtKB-SubCell"/>
</dbReference>
<dbReference type="RefSeq" id="XP_033598983.1">
    <property type="nucleotide sequence ID" value="XM_033744287.1"/>
</dbReference>
<feature type="region of interest" description="Disordered" evidence="8">
    <location>
        <begin position="239"/>
        <end position="258"/>
    </location>
</feature>
<dbReference type="PROSITE" id="PS51805">
    <property type="entry name" value="EPHD"/>
    <property type="match status" value="1"/>
</dbReference>
<dbReference type="CDD" id="cd15670">
    <property type="entry name" value="ePHD_BRPF"/>
    <property type="match status" value="1"/>
</dbReference>
<evidence type="ECO:0000256" key="5">
    <source>
        <dbReference type="ARBA" id="ARBA00022833"/>
    </source>
</evidence>
<gene>
    <name evidence="11" type="ORF">EJ05DRAFT_477655</name>
</gene>